<dbReference type="Pfam" id="PF00501">
    <property type="entry name" value="AMP-binding"/>
    <property type="match status" value="1"/>
</dbReference>
<dbReference type="InterPro" id="IPR020845">
    <property type="entry name" value="AMP-binding_CS"/>
</dbReference>
<dbReference type="GO" id="GO:0006631">
    <property type="term" value="P:fatty acid metabolic process"/>
    <property type="evidence" value="ECO:0007669"/>
    <property type="project" value="TreeGrafter"/>
</dbReference>
<dbReference type="SUPFAM" id="SSF56801">
    <property type="entry name" value="Acetyl-CoA synthetase-like"/>
    <property type="match status" value="1"/>
</dbReference>
<dbReference type="HOGENOM" id="CLU_000022_59_11_1"/>
<dbReference type="EMBL" id="KN847340">
    <property type="protein sequence ID" value="KIW38797.1"/>
    <property type="molecule type" value="Genomic_DNA"/>
</dbReference>
<organism evidence="4 5">
    <name type="scientific">Exophiala oligosperma</name>
    <dbReference type="NCBI Taxonomy" id="215243"/>
    <lineage>
        <taxon>Eukaryota</taxon>
        <taxon>Fungi</taxon>
        <taxon>Dikarya</taxon>
        <taxon>Ascomycota</taxon>
        <taxon>Pezizomycotina</taxon>
        <taxon>Eurotiomycetes</taxon>
        <taxon>Chaetothyriomycetidae</taxon>
        <taxon>Chaetothyriales</taxon>
        <taxon>Herpotrichiellaceae</taxon>
        <taxon>Exophiala</taxon>
    </lineage>
</organism>
<comment type="similarity">
    <text evidence="1">Belongs to the ATP-dependent AMP-binding enzyme family.</text>
</comment>
<dbReference type="OrthoDB" id="2962993at2759"/>
<dbReference type="Pfam" id="PF13193">
    <property type="entry name" value="AMP-binding_C"/>
    <property type="match status" value="1"/>
</dbReference>
<protein>
    <recommendedName>
        <fullName evidence="6">AMP-dependent synthetase/ligase domain-containing protein</fullName>
    </recommendedName>
</protein>
<feature type="domain" description="AMP-binding enzyme C-terminal" evidence="3">
    <location>
        <begin position="439"/>
        <end position="515"/>
    </location>
</feature>
<dbReference type="InterPro" id="IPR000873">
    <property type="entry name" value="AMP-dep_synth/lig_dom"/>
</dbReference>
<evidence type="ECO:0000259" key="2">
    <source>
        <dbReference type="Pfam" id="PF00501"/>
    </source>
</evidence>
<dbReference type="GeneID" id="27360710"/>
<evidence type="ECO:0000313" key="4">
    <source>
        <dbReference type="EMBL" id="KIW38797.1"/>
    </source>
</evidence>
<sequence>MAEYFRRLASHAAHDRLAIVDPVSSKSSTPGQHSYAQLLLRVNVFHEKLTAAAQEARRPIEGARVGLMVPPGVDFIAALLAIWSVKAIVVPICLTHPLQEITHTVTDSGQDFIIYHGDFERQIRPLIQTRSCIDVTTIPREARSRDVSITNINPWSAETPCTIIYTSGTTGLPKGAILSAKNLEFSFRSLADTWQLTCEDRVLHVLPLHHGHGLTLSLLLPLWAGATVEFMAKFNEKLVWERFLSTSLHPVTVFMAVPTIWVKMIAYFNQNFKSHPAKAKRATEAAASLRLAISGSAALPAPIRDAWAQISNGYLLLERYGTTETGITYSERLSPNGRVHGSVGWPLPGVQARLITAEGQDVTNIPDVMGEIQIKSDGLMKEYWGKPGAAEKDLTEDGWWRTGDLALIKAEHGNATFIQGRASVDIIKSGGYKISGLDIETEMLQLPYVQEVAVVGVPDTVWGEAVAAICVPVQGKDAELTIANIRENLKSRLASYKLPKKLFVMKELPRNAMGKVQKKALRERCFPRPRETKL</sequence>
<evidence type="ECO:0008006" key="6">
    <source>
        <dbReference type="Google" id="ProtNLM"/>
    </source>
</evidence>
<gene>
    <name evidence="4" type="ORF">PV06_08636</name>
</gene>
<dbReference type="Gene3D" id="3.40.50.12780">
    <property type="entry name" value="N-terminal domain of ligase-like"/>
    <property type="match status" value="1"/>
</dbReference>
<dbReference type="STRING" id="215243.A0A0D2BMV1"/>
<reference evidence="4 5" key="1">
    <citation type="submission" date="2015-01" db="EMBL/GenBank/DDBJ databases">
        <title>The Genome Sequence of Exophiala oligosperma CBS72588.</title>
        <authorList>
            <consortium name="The Broad Institute Genomics Platform"/>
            <person name="Cuomo C."/>
            <person name="de Hoog S."/>
            <person name="Gorbushina A."/>
            <person name="Stielow B."/>
            <person name="Teixiera M."/>
            <person name="Abouelleil A."/>
            <person name="Chapman S.B."/>
            <person name="Priest M."/>
            <person name="Young S.K."/>
            <person name="Wortman J."/>
            <person name="Nusbaum C."/>
            <person name="Birren B."/>
        </authorList>
    </citation>
    <scope>NUCLEOTIDE SEQUENCE [LARGE SCALE GENOMIC DNA]</scope>
    <source>
        <strain evidence="4 5">CBS 72588</strain>
    </source>
</reference>
<dbReference type="PANTHER" id="PTHR43201">
    <property type="entry name" value="ACYL-COA SYNTHETASE"/>
    <property type="match status" value="1"/>
</dbReference>
<dbReference type="AlphaFoldDB" id="A0A0D2BMV1"/>
<dbReference type="Gene3D" id="3.30.300.30">
    <property type="match status" value="1"/>
</dbReference>
<accession>A0A0D2BMV1</accession>
<evidence type="ECO:0000313" key="5">
    <source>
        <dbReference type="Proteomes" id="UP000053342"/>
    </source>
</evidence>
<name>A0A0D2BMV1_9EURO</name>
<dbReference type="InterPro" id="IPR045851">
    <property type="entry name" value="AMP-bd_C_sf"/>
</dbReference>
<proteinExistence type="inferred from homology"/>
<evidence type="ECO:0000256" key="1">
    <source>
        <dbReference type="ARBA" id="ARBA00006432"/>
    </source>
</evidence>
<evidence type="ECO:0000259" key="3">
    <source>
        <dbReference type="Pfam" id="PF13193"/>
    </source>
</evidence>
<keyword evidence="5" id="KW-1185">Reference proteome</keyword>
<dbReference type="VEuPathDB" id="FungiDB:PV06_08636"/>
<dbReference type="RefSeq" id="XP_016259013.1">
    <property type="nucleotide sequence ID" value="XM_016409991.1"/>
</dbReference>
<feature type="domain" description="AMP-dependent synthetase/ligase" evidence="2">
    <location>
        <begin position="13"/>
        <end position="384"/>
    </location>
</feature>
<dbReference type="PANTHER" id="PTHR43201:SF8">
    <property type="entry name" value="ACYL-COA SYNTHETASE FAMILY MEMBER 3"/>
    <property type="match status" value="1"/>
</dbReference>
<dbReference type="InterPro" id="IPR025110">
    <property type="entry name" value="AMP-bd_C"/>
</dbReference>
<dbReference type="PROSITE" id="PS00455">
    <property type="entry name" value="AMP_BINDING"/>
    <property type="match status" value="1"/>
</dbReference>
<dbReference type="GO" id="GO:0031956">
    <property type="term" value="F:medium-chain fatty acid-CoA ligase activity"/>
    <property type="evidence" value="ECO:0007669"/>
    <property type="project" value="TreeGrafter"/>
</dbReference>
<dbReference type="Proteomes" id="UP000053342">
    <property type="component" value="Unassembled WGS sequence"/>
</dbReference>
<dbReference type="InterPro" id="IPR042099">
    <property type="entry name" value="ANL_N_sf"/>
</dbReference>